<dbReference type="PANTHER" id="PTHR30183:SF3">
    <property type="entry name" value="MOLYBDENUM TRANSPORT SYSTEM PERMEASE PROTEIN MODB"/>
    <property type="match status" value="1"/>
</dbReference>
<feature type="transmembrane region" description="Helical" evidence="7">
    <location>
        <begin position="24"/>
        <end position="47"/>
    </location>
</feature>
<evidence type="ECO:0000313" key="10">
    <source>
        <dbReference type="Proteomes" id="UP001596137"/>
    </source>
</evidence>
<keyword evidence="2 7" id="KW-0813">Transport</keyword>
<organism evidence="9 10">
    <name type="scientific">Sphaerisporangium aureirubrum</name>
    <dbReference type="NCBI Taxonomy" id="1544736"/>
    <lineage>
        <taxon>Bacteria</taxon>
        <taxon>Bacillati</taxon>
        <taxon>Actinomycetota</taxon>
        <taxon>Actinomycetes</taxon>
        <taxon>Streptosporangiales</taxon>
        <taxon>Streptosporangiaceae</taxon>
        <taxon>Sphaerisporangium</taxon>
    </lineage>
</organism>
<feature type="domain" description="ABC transmembrane type-1" evidence="8">
    <location>
        <begin position="63"/>
        <end position="271"/>
    </location>
</feature>
<keyword evidence="6 7" id="KW-0472">Membrane</keyword>
<accession>A0ABW1NHW3</accession>
<keyword evidence="5 7" id="KW-1133">Transmembrane helix</keyword>
<evidence type="ECO:0000259" key="8">
    <source>
        <dbReference type="PROSITE" id="PS50928"/>
    </source>
</evidence>
<feature type="transmembrane region" description="Helical" evidence="7">
    <location>
        <begin position="191"/>
        <end position="211"/>
    </location>
</feature>
<evidence type="ECO:0000256" key="1">
    <source>
        <dbReference type="ARBA" id="ARBA00004651"/>
    </source>
</evidence>
<reference evidence="10" key="1">
    <citation type="journal article" date="2019" name="Int. J. Syst. Evol. Microbiol.">
        <title>The Global Catalogue of Microorganisms (GCM) 10K type strain sequencing project: providing services to taxonomists for standard genome sequencing and annotation.</title>
        <authorList>
            <consortium name="The Broad Institute Genomics Platform"/>
            <consortium name="The Broad Institute Genome Sequencing Center for Infectious Disease"/>
            <person name="Wu L."/>
            <person name="Ma J."/>
        </authorList>
    </citation>
    <scope>NUCLEOTIDE SEQUENCE [LARGE SCALE GENOMIC DNA]</scope>
    <source>
        <strain evidence="10">JCM 30346</strain>
    </source>
</reference>
<dbReference type="CDD" id="cd06261">
    <property type="entry name" value="TM_PBP2"/>
    <property type="match status" value="1"/>
</dbReference>
<dbReference type="EMBL" id="JBHSRF010000018">
    <property type="protein sequence ID" value="MFC6082566.1"/>
    <property type="molecule type" value="Genomic_DNA"/>
</dbReference>
<comment type="similarity">
    <text evidence="7">Belongs to the binding-protein-dependent transport system permease family.</text>
</comment>
<evidence type="ECO:0000256" key="5">
    <source>
        <dbReference type="ARBA" id="ARBA00022989"/>
    </source>
</evidence>
<comment type="caution">
    <text evidence="9">The sequence shown here is derived from an EMBL/GenBank/DDBJ whole genome shotgun (WGS) entry which is preliminary data.</text>
</comment>
<protein>
    <submittedName>
        <fullName evidence="9">ABC transporter permease subunit</fullName>
    </submittedName>
</protein>
<dbReference type="Gene3D" id="1.10.3720.10">
    <property type="entry name" value="MetI-like"/>
    <property type="match status" value="1"/>
</dbReference>
<evidence type="ECO:0000256" key="7">
    <source>
        <dbReference type="RuleBase" id="RU363032"/>
    </source>
</evidence>
<evidence type="ECO:0000256" key="4">
    <source>
        <dbReference type="ARBA" id="ARBA00022692"/>
    </source>
</evidence>
<proteinExistence type="inferred from homology"/>
<keyword evidence="3" id="KW-1003">Cell membrane</keyword>
<dbReference type="PROSITE" id="PS50928">
    <property type="entry name" value="ABC_TM1"/>
    <property type="match status" value="1"/>
</dbReference>
<name>A0ABW1NHW3_9ACTN</name>
<keyword evidence="10" id="KW-1185">Reference proteome</keyword>
<dbReference type="RefSeq" id="WP_380752880.1">
    <property type="nucleotide sequence ID" value="NZ_JBHSRF010000018.1"/>
</dbReference>
<evidence type="ECO:0000256" key="2">
    <source>
        <dbReference type="ARBA" id="ARBA00022448"/>
    </source>
</evidence>
<keyword evidence="4 7" id="KW-0812">Transmembrane</keyword>
<feature type="transmembrane region" description="Helical" evidence="7">
    <location>
        <begin position="251"/>
        <end position="270"/>
    </location>
</feature>
<dbReference type="SUPFAM" id="SSF161098">
    <property type="entry name" value="MetI-like"/>
    <property type="match status" value="1"/>
</dbReference>
<feature type="transmembrane region" description="Helical" evidence="7">
    <location>
        <begin position="101"/>
        <end position="123"/>
    </location>
</feature>
<evidence type="ECO:0000313" key="9">
    <source>
        <dbReference type="EMBL" id="MFC6082566.1"/>
    </source>
</evidence>
<gene>
    <name evidence="9" type="ORF">ACFP1K_15470</name>
</gene>
<evidence type="ECO:0000256" key="6">
    <source>
        <dbReference type="ARBA" id="ARBA00023136"/>
    </source>
</evidence>
<feature type="transmembrane region" description="Helical" evidence="7">
    <location>
        <begin position="67"/>
        <end position="89"/>
    </location>
</feature>
<dbReference type="InterPro" id="IPR035906">
    <property type="entry name" value="MetI-like_sf"/>
</dbReference>
<evidence type="ECO:0000256" key="3">
    <source>
        <dbReference type="ARBA" id="ARBA00022475"/>
    </source>
</evidence>
<sequence length="278" mass="28004">MGIPVPVWGRRRVRRRMPSGPHPVPLSVIVPAAAGLLFVALPLAGLLARPAWPSLTAAPGAALRLSLVTSSIATLWCLAVGVPLAWMLARVDFRGRPVVRGLVLAPLVLPPVAGGVALLAVLGPGGVLGRWPYTLLGITVPPAAAVVLAQAFVALPFLVLCAEGTFRAADPRLTETALALGATRGAALRRITLPLTAPGLAAGAALCWARALGEATAVTTVTSALTPGGTGALLPGGGPPPVAEVAAMPEAAFAAGPVLLALTAGVLWCLRGRWVSPS</sequence>
<dbReference type="Proteomes" id="UP001596137">
    <property type="component" value="Unassembled WGS sequence"/>
</dbReference>
<dbReference type="Pfam" id="PF00528">
    <property type="entry name" value="BPD_transp_1"/>
    <property type="match status" value="1"/>
</dbReference>
<dbReference type="InterPro" id="IPR000515">
    <property type="entry name" value="MetI-like"/>
</dbReference>
<dbReference type="PANTHER" id="PTHR30183">
    <property type="entry name" value="MOLYBDENUM TRANSPORT SYSTEM PERMEASE PROTEIN MODB"/>
    <property type="match status" value="1"/>
</dbReference>
<comment type="subcellular location">
    <subcellularLocation>
        <location evidence="1 7">Cell membrane</location>
        <topology evidence="1 7">Multi-pass membrane protein</topology>
    </subcellularLocation>
</comment>
<feature type="transmembrane region" description="Helical" evidence="7">
    <location>
        <begin position="143"/>
        <end position="162"/>
    </location>
</feature>